<protein>
    <submittedName>
        <fullName evidence="2">Uncharacterized protein</fullName>
    </submittedName>
</protein>
<dbReference type="EMBL" id="DF968182">
    <property type="protein sequence ID" value="GAP42521.1"/>
    <property type="molecule type" value="Genomic_DNA"/>
</dbReference>
<organism evidence="2">
    <name type="scientific">Lentimicrobium saccharophilum</name>
    <dbReference type="NCBI Taxonomy" id="1678841"/>
    <lineage>
        <taxon>Bacteria</taxon>
        <taxon>Pseudomonadati</taxon>
        <taxon>Bacteroidota</taxon>
        <taxon>Bacteroidia</taxon>
        <taxon>Bacteroidales</taxon>
        <taxon>Lentimicrobiaceae</taxon>
        <taxon>Lentimicrobium</taxon>
    </lineage>
</organism>
<keyword evidence="1" id="KW-1133">Transmembrane helix</keyword>
<sequence>MKSTVIKVVLAIVVIVLAYLLYASIMKPIRFQEELNARNSQIVAKLKDIRTAQTFYKQFNNAYTSSFDTLFEFLRTGQIPVVKMVADPNDTTFTKTINDTIGFIGIADSLYSKRVNFVLEDLALIPHSEGRKFEISTAKVDKGGVIVPVMEILVPYEYYLFDLDKQDVINLAEQQKTMNRYPGIKMGSLTEATTDGNWE</sequence>
<proteinExistence type="predicted"/>
<feature type="transmembrane region" description="Helical" evidence="1">
    <location>
        <begin position="6"/>
        <end position="25"/>
    </location>
</feature>
<accession>A0A0S7C0G0</accession>
<dbReference type="OrthoDB" id="1466422at2"/>
<keyword evidence="1" id="KW-0812">Transmembrane</keyword>
<dbReference type="RefSeq" id="WP_062038435.1">
    <property type="nucleotide sequence ID" value="NZ_DF968182.1"/>
</dbReference>
<name>A0A0S7C0G0_9BACT</name>
<gene>
    <name evidence="2" type="ORF">TBC1_11652</name>
</gene>
<reference evidence="2" key="1">
    <citation type="journal article" date="2015" name="Genome Announc.">
        <title>Draft Genome Sequence of Bacteroidales Strain TBC1, a Novel Isolate from a Methanogenic Wastewater Treatment System.</title>
        <authorList>
            <person name="Tourlousse D.M."/>
            <person name="Matsuura N."/>
            <person name="Sun L."/>
            <person name="Toyonaga M."/>
            <person name="Kuroda K."/>
            <person name="Ohashi A."/>
            <person name="Cruz R."/>
            <person name="Yamaguchi T."/>
            <person name="Sekiguchi Y."/>
        </authorList>
    </citation>
    <scope>NUCLEOTIDE SEQUENCE [LARGE SCALE GENOMIC DNA]</scope>
    <source>
        <strain evidence="2">TBC1</strain>
    </source>
</reference>
<evidence type="ECO:0000313" key="3">
    <source>
        <dbReference type="Proteomes" id="UP000053091"/>
    </source>
</evidence>
<keyword evidence="3" id="KW-1185">Reference proteome</keyword>
<evidence type="ECO:0000313" key="2">
    <source>
        <dbReference type="EMBL" id="GAP42521.1"/>
    </source>
</evidence>
<dbReference type="Proteomes" id="UP000053091">
    <property type="component" value="Unassembled WGS sequence"/>
</dbReference>
<evidence type="ECO:0000256" key="1">
    <source>
        <dbReference type="SAM" id="Phobius"/>
    </source>
</evidence>
<keyword evidence="1" id="KW-0472">Membrane</keyword>
<dbReference type="AlphaFoldDB" id="A0A0S7C0G0"/>
<dbReference type="STRING" id="1678841.TBC1_11652"/>